<dbReference type="AlphaFoldDB" id="A0A374PES8"/>
<gene>
    <name evidence="5" type="ORF">DWX31_20500</name>
    <name evidence="6" type="ORF">DXD79_04390</name>
</gene>
<name>A0A374PES8_9FIRM</name>
<dbReference type="InterPro" id="IPR016166">
    <property type="entry name" value="FAD-bd_PCMH"/>
</dbReference>
<dbReference type="InterPro" id="IPR036318">
    <property type="entry name" value="FAD-bd_PCMH-like_sf"/>
</dbReference>
<dbReference type="SUPFAM" id="SSF55447">
    <property type="entry name" value="CO dehydrogenase flavoprotein C-terminal domain-like"/>
    <property type="match status" value="1"/>
</dbReference>
<dbReference type="InterPro" id="IPR005107">
    <property type="entry name" value="CO_DH_flav_C"/>
</dbReference>
<dbReference type="Pfam" id="PF00941">
    <property type="entry name" value="FAD_binding_5"/>
    <property type="match status" value="1"/>
</dbReference>
<dbReference type="Pfam" id="PF03450">
    <property type="entry name" value="CO_deh_flav_C"/>
    <property type="match status" value="1"/>
</dbReference>
<dbReference type="Proteomes" id="UP000263014">
    <property type="component" value="Unassembled WGS sequence"/>
</dbReference>
<dbReference type="PANTHER" id="PTHR42659:SF2">
    <property type="entry name" value="XANTHINE DEHYDROGENASE SUBUNIT C-RELATED"/>
    <property type="match status" value="1"/>
</dbReference>
<evidence type="ECO:0000313" key="8">
    <source>
        <dbReference type="Proteomes" id="UP000263014"/>
    </source>
</evidence>
<dbReference type="InterPro" id="IPR051312">
    <property type="entry name" value="Diverse_Substr_Oxidored"/>
</dbReference>
<dbReference type="InterPro" id="IPR016167">
    <property type="entry name" value="FAD-bd_PCMH_sub1"/>
</dbReference>
<evidence type="ECO:0000256" key="3">
    <source>
        <dbReference type="ARBA" id="ARBA00023002"/>
    </source>
</evidence>
<dbReference type="EMBL" id="QTJW01000014">
    <property type="protein sequence ID" value="RGD68798.1"/>
    <property type="molecule type" value="Genomic_DNA"/>
</dbReference>
<evidence type="ECO:0000313" key="5">
    <source>
        <dbReference type="EMBL" id="RGD68798.1"/>
    </source>
</evidence>
<dbReference type="SMART" id="SM01092">
    <property type="entry name" value="CO_deh_flav_C"/>
    <property type="match status" value="1"/>
</dbReference>
<dbReference type="OrthoDB" id="9789842at2"/>
<dbReference type="GO" id="GO:0016491">
    <property type="term" value="F:oxidoreductase activity"/>
    <property type="evidence" value="ECO:0007669"/>
    <property type="project" value="UniProtKB-KW"/>
</dbReference>
<dbReference type="InterPro" id="IPR016169">
    <property type="entry name" value="FAD-bd_PCMH_sub2"/>
</dbReference>
<sequence>MISYTPKTLQEIPACLGRMTEKDKIIGGGTDLIIRLNMGLSKPDALCYLGYVDELKRITAEEDRLVIGAYATMTGIENHPAVKEYFPALMDAASDVGSLQIRNNGTIGGNIGNASPAGDLLPVLYLYNAQVEIMGAEGNRVEPIEQIIAGPGRTTLAYNEAVTRIFLPRPAFVSSFVKLGFRRKVTISRIGIALGVQMDGDYVKDVRLVIGAISLKPVRLTAAEEFLRGKPLNESNIMEAARILSDLIMEITPREFDRDYKVFASRGIVMDAFKRLRRN</sequence>
<evidence type="ECO:0000256" key="2">
    <source>
        <dbReference type="ARBA" id="ARBA00022827"/>
    </source>
</evidence>
<keyword evidence="3" id="KW-0560">Oxidoreductase</keyword>
<dbReference type="InterPro" id="IPR036683">
    <property type="entry name" value="CO_DH_flav_C_dom_sf"/>
</dbReference>
<evidence type="ECO:0000259" key="4">
    <source>
        <dbReference type="PROSITE" id="PS51387"/>
    </source>
</evidence>
<dbReference type="PANTHER" id="PTHR42659">
    <property type="entry name" value="XANTHINE DEHYDROGENASE SUBUNIT C-RELATED"/>
    <property type="match status" value="1"/>
</dbReference>
<dbReference type="EMBL" id="QSON01000001">
    <property type="protein sequence ID" value="RGJ08628.1"/>
    <property type="molecule type" value="Genomic_DNA"/>
</dbReference>
<evidence type="ECO:0000256" key="1">
    <source>
        <dbReference type="ARBA" id="ARBA00022630"/>
    </source>
</evidence>
<keyword evidence="2" id="KW-0274">FAD</keyword>
<dbReference type="SUPFAM" id="SSF56176">
    <property type="entry name" value="FAD-binding/transporter-associated domain-like"/>
    <property type="match status" value="1"/>
</dbReference>
<comment type="caution">
    <text evidence="6">The sequence shown here is derived from an EMBL/GenBank/DDBJ whole genome shotgun (WGS) entry which is preliminary data.</text>
</comment>
<dbReference type="Proteomes" id="UP000261023">
    <property type="component" value="Unassembled WGS sequence"/>
</dbReference>
<organism evidence="6 8">
    <name type="scientific">Hungatella hathewayi</name>
    <dbReference type="NCBI Taxonomy" id="154046"/>
    <lineage>
        <taxon>Bacteria</taxon>
        <taxon>Bacillati</taxon>
        <taxon>Bacillota</taxon>
        <taxon>Clostridia</taxon>
        <taxon>Lachnospirales</taxon>
        <taxon>Lachnospiraceae</taxon>
        <taxon>Hungatella</taxon>
    </lineage>
</organism>
<dbReference type="Gene3D" id="3.30.43.10">
    <property type="entry name" value="Uridine Diphospho-n-acetylenolpyruvylglucosamine Reductase, domain 2"/>
    <property type="match status" value="1"/>
</dbReference>
<protein>
    <submittedName>
        <fullName evidence="6">Carbon monoxide dehydrogenase</fullName>
    </submittedName>
</protein>
<keyword evidence="1" id="KW-0285">Flavoprotein</keyword>
<dbReference type="RefSeq" id="WP_002600667.1">
    <property type="nucleotide sequence ID" value="NZ_QSON01000001.1"/>
</dbReference>
<dbReference type="PROSITE" id="PS51387">
    <property type="entry name" value="FAD_PCMH"/>
    <property type="match status" value="1"/>
</dbReference>
<evidence type="ECO:0000313" key="7">
    <source>
        <dbReference type="Proteomes" id="UP000261023"/>
    </source>
</evidence>
<proteinExistence type="predicted"/>
<feature type="domain" description="FAD-binding PCMH-type" evidence="4">
    <location>
        <begin position="1"/>
        <end position="172"/>
    </location>
</feature>
<dbReference type="Gene3D" id="3.30.465.10">
    <property type="match status" value="1"/>
</dbReference>
<accession>A0A374PES8</accession>
<reference evidence="7 8" key="1">
    <citation type="submission" date="2018-08" db="EMBL/GenBank/DDBJ databases">
        <title>A genome reference for cultivated species of the human gut microbiota.</title>
        <authorList>
            <person name="Zou Y."/>
            <person name="Xue W."/>
            <person name="Luo G."/>
        </authorList>
    </citation>
    <scope>NUCLEOTIDE SEQUENCE [LARGE SCALE GENOMIC DNA]</scope>
    <source>
        <strain evidence="5 7">AF19-13AC</strain>
        <strain evidence="6 8">TM09-12</strain>
    </source>
</reference>
<evidence type="ECO:0000313" key="6">
    <source>
        <dbReference type="EMBL" id="RGJ08628.1"/>
    </source>
</evidence>
<dbReference type="InterPro" id="IPR002346">
    <property type="entry name" value="Mopterin_DH_FAD-bd"/>
</dbReference>
<dbReference type="Gene3D" id="3.30.390.50">
    <property type="entry name" value="CO dehydrogenase flavoprotein, C-terminal domain"/>
    <property type="match status" value="1"/>
</dbReference>
<dbReference type="GO" id="GO:0071949">
    <property type="term" value="F:FAD binding"/>
    <property type="evidence" value="ECO:0007669"/>
    <property type="project" value="InterPro"/>
</dbReference>